<proteinExistence type="predicted"/>
<dbReference type="Proteomes" id="UP000807342">
    <property type="component" value="Unassembled WGS sequence"/>
</dbReference>
<organism evidence="1 2">
    <name type="scientific">Macrolepiota fuliginosa MF-IS2</name>
    <dbReference type="NCBI Taxonomy" id="1400762"/>
    <lineage>
        <taxon>Eukaryota</taxon>
        <taxon>Fungi</taxon>
        <taxon>Dikarya</taxon>
        <taxon>Basidiomycota</taxon>
        <taxon>Agaricomycotina</taxon>
        <taxon>Agaricomycetes</taxon>
        <taxon>Agaricomycetidae</taxon>
        <taxon>Agaricales</taxon>
        <taxon>Agaricineae</taxon>
        <taxon>Agaricaceae</taxon>
        <taxon>Macrolepiota</taxon>
    </lineage>
</organism>
<comment type="caution">
    <text evidence="1">The sequence shown here is derived from an EMBL/GenBank/DDBJ whole genome shotgun (WGS) entry which is preliminary data.</text>
</comment>
<dbReference type="OrthoDB" id="2986625at2759"/>
<accession>A0A9P5X2Q0</accession>
<dbReference type="EMBL" id="MU151466">
    <property type="protein sequence ID" value="KAF9443509.1"/>
    <property type="molecule type" value="Genomic_DNA"/>
</dbReference>
<reference evidence="1" key="1">
    <citation type="submission" date="2020-11" db="EMBL/GenBank/DDBJ databases">
        <authorList>
            <consortium name="DOE Joint Genome Institute"/>
            <person name="Ahrendt S."/>
            <person name="Riley R."/>
            <person name="Andreopoulos W."/>
            <person name="Labutti K."/>
            <person name="Pangilinan J."/>
            <person name="Ruiz-Duenas F.J."/>
            <person name="Barrasa J.M."/>
            <person name="Sanchez-Garcia M."/>
            <person name="Camarero S."/>
            <person name="Miyauchi S."/>
            <person name="Serrano A."/>
            <person name="Linde D."/>
            <person name="Babiker R."/>
            <person name="Drula E."/>
            <person name="Ayuso-Fernandez I."/>
            <person name="Pacheco R."/>
            <person name="Padilla G."/>
            <person name="Ferreira P."/>
            <person name="Barriuso J."/>
            <person name="Kellner H."/>
            <person name="Castanera R."/>
            <person name="Alfaro M."/>
            <person name="Ramirez L."/>
            <person name="Pisabarro A.G."/>
            <person name="Kuo A."/>
            <person name="Tritt A."/>
            <person name="Lipzen A."/>
            <person name="He G."/>
            <person name="Yan M."/>
            <person name="Ng V."/>
            <person name="Cullen D."/>
            <person name="Martin F."/>
            <person name="Rosso M.-N."/>
            <person name="Henrissat B."/>
            <person name="Hibbett D."/>
            <person name="Martinez A.T."/>
            <person name="Grigoriev I.V."/>
        </authorList>
    </citation>
    <scope>NUCLEOTIDE SEQUENCE</scope>
    <source>
        <strain evidence="1">MF-IS2</strain>
    </source>
</reference>
<keyword evidence="2" id="KW-1185">Reference proteome</keyword>
<name>A0A9P5X2Q0_9AGAR</name>
<protein>
    <submittedName>
        <fullName evidence="1">Uncharacterized protein</fullName>
    </submittedName>
</protein>
<sequence length="228" mass="25714">MLISRCPDLESFKFISPYSYRPQPESGPPTTLGKFLTGLSSLDTSLKLKQLVTLGIVVAPDDFLLHLRHFRYLEKLEIGWNSDPDSATHFGEICAILHAEGIHLKGITGVTIHHPAIIRYLASYSGIERMILRPSHPLDDSTQLVGRFFSSVLRQHRNSLRYLELGMNKNTAWSKVLGRDLMIEVGGCQRLEELICWVYVSLEDKRSNNTDILVSSSLFLDQALMISS</sequence>
<dbReference type="AlphaFoldDB" id="A0A9P5X2Q0"/>
<gene>
    <name evidence="1" type="ORF">P691DRAFT_808840</name>
</gene>
<evidence type="ECO:0000313" key="2">
    <source>
        <dbReference type="Proteomes" id="UP000807342"/>
    </source>
</evidence>
<evidence type="ECO:0000313" key="1">
    <source>
        <dbReference type="EMBL" id="KAF9443509.1"/>
    </source>
</evidence>